<protein>
    <submittedName>
        <fullName evidence="2">Uncharacterized protein</fullName>
    </submittedName>
</protein>
<gene>
    <name evidence="2" type="ORF">S03H2_34581</name>
</gene>
<organism evidence="2">
    <name type="scientific">marine sediment metagenome</name>
    <dbReference type="NCBI Taxonomy" id="412755"/>
    <lineage>
        <taxon>unclassified sequences</taxon>
        <taxon>metagenomes</taxon>
        <taxon>ecological metagenomes</taxon>
    </lineage>
</organism>
<feature type="transmembrane region" description="Helical" evidence="1">
    <location>
        <begin position="159"/>
        <end position="178"/>
    </location>
</feature>
<reference evidence="2" key="1">
    <citation type="journal article" date="2014" name="Front. Microbiol.">
        <title>High frequency of phylogenetically diverse reductive dehalogenase-homologous genes in deep subseafloor sedimentary metagenomes.</title>
        <authorList>
            <person name="Kawai M."/>
            <person name="Futagami T."/>
            <person name="Toyoda A."/>
            <person name="Takaki Y."/>
            <person name="Nishi S."/>
            <person name="Hori S."/>
            <person name="Arai W."/>
            <person name="Tsubouchi T."/>
            <person name="Morono Y."/>
            <person name="Uchiyama I."/>
            <person name="Ito T."/>
            <person name="Fujiyama A."/>
            <person name="Inagaki F."/>
            <person name="Takami H."/>
        </authorList>
    </citation>
    <scope>NUCLEOTIDE SEQUENCE</scope>
    <source>
        <strain evidence="2">Expedition CK06-06</strain>
    </source>
</reference>
<dbReference type="AlphaFoldDB" id="X1GG37"/>
<comment type="caution">
    <text evidence="2">The sequence shown here is derived from an EMBL/GenBank/DDBJ whole genome shotgun (WGS) entry which is preliminary data.</text>
</comment>
<keyword evidence="1" id="KW-1133">Transmembrane helix</keyword>
<sequence>IFLISSIVIGLLNLSTNPNTVEKYDRVEIHYMMWEIEEDQTYDIFDPDLNSTDWVTMIPITENESSGLILGLFNNLLGKKLNYKSGLIWLNRCIDRDRNGIDDVTGSPALTYGKDSDDYYNTDLMIQFTIIDIDKDTIIQEWFPDDNIILKTIFTVSQVIFNILYLNFPLIIIVLIMLGTEFLLRQPIKINLKALRKGIIKFGVMFGILCSIPFIVIGIINLTLTPEELNLLISRYDFFIPLIIFIIMISCISFIVIYLILYKTNERRIYRKKRK</sequence>
<proteinExistence type="predicted"/>
<keyword evidence="1" id="KW-0812">Transmembrane</keyword>
<name>X1GG37_9ZZZZ</name>
<evidence type="ECO:0000256" key="1">
    <source>
        <dbReference type="SAM" id="Phobius"/>
    </source>
</evidence>
<feature type="transmembrane region" description="Helical" evidence="1">
    <location>
        <begin position="240"/>
        <end position="262"/>
    </location>
</feature>
<feature type="transmembrane region" description="Helical" evidence="1">
    <location>
        <begin position="199"/>
        <end position="220"/>
    </location>
</feature>
<evidence type="ECO:0000313" key="2">
    <source>
        <dbReference type="EMBL" id="GAH56876.1"/>
    </source>
</evidence>
<dbReference type="EMBL" id="BARU01021114">
    <property type="protein sequence ID" value="GAH56876.1"/>
    <property type="molecule type" value="Genomic_DNA"/>
</dbReference>
<accession>X1GG37</accession>
<feature type="non-terminal residue" evidence="2">
    <location>
        <position position="1"/>
    </location>
</feature>
<keyword evidence="1" id="KW-0472">Membrane</keyword>